<sequence length="101" mass="11252">MLQLNTSVINAMGQTINRTNAKNINTTAAYDLEEMIAYIPQNPNIALGIHHQLTEAPHLQQLNTSIEASTPQTPKRNLDSSDSNDAQISKQQRVLSNRKQK</sequence>
<feature type="compositionally biased region" description="Polar residues" evidence="1">
    <location>
        <begin position="68"/>
        <end position="95"/>
    </location>
</feature>
<feature type="region of interest" description="Disordered" evidence="1">
    <location>
        <begin position="68"/>
        <end position="101"/>
    </location>
</feature>
<organism evidence="2 3">
    <name type="scientific">Rotaria magnacalcarata</name>
    <dbReference type="NCBI Taxonomy" id="392030"/>
    <lineage>
        <taxon>Eukaryota</taxon>
        <taxon>Metazoa</taxon>
        <taxon>Spiralia</taxon>
        <taxon>Gnathifera</taxon>
        <taxon>Rotifera</taxon>
        <taxon>Eurotatoria</taxon>
        <taxon>Bdelloidea</taxon>
        <taxon>Philodinida</taxon>
        <taxon>Philodinidae</taxon>
        <taxon>Rotaria</taxon>
    </lineage>
</organism>
<proteinExistence type="predicted"/>
<dbReference type="AlphaFoldDB" id="A0A8S3HQZ5"/>
<gene>
    <name evidence="2" type="ORF">SMN809_LOCUS70046</name>
</gene>
<reference evidence="2" key="1">
    <citation type="submission" date="2021-02" db="EMBL/GenBank/DDBJ databases">
        <authorList>
            <person name="Nowell W R."/>
        </authorList>
    </citation>
    <scope>NUCLEOTIDE SEQUENCE</scope>
</reference>
<name>A0A8S3HQZ5_9BILA</name>
<accession>A0A8S3HQZ5</accession>
<evidence type="ECO:0000256" key="1">
    <source>
        <dbReference type="SAM" id="MobiDB-lite"/>
    </source>
</evidence>
<comment type="caution">
    <text evidence="2">The sequence shown here is derived from an EMBL/GenBank/DDBJ whole genome shotgun (WGS) entry which is preliminary data.</text>
</comment>
<protein>
    <submittedName>
        <fullName evidence="2">Uncharacterized protein</fullName>
    </submittedName>
</protein>
<dbReference type="EMBL" id="CAJOBI010320688">
    <property type="protein sequence ID" value="CAF5184561.1"/>
    <property type="molecule type" value="Genomic_DNA"/>
</dbReference>
<dbReference type="Proteomes" id="UP000676336">
    <property type="component" value="Unassembled WGS sequence"/>
</dbReference>
<evidence type="ECO:0000313" key="3">
    <source>
        <dbReference type="Proteomes" id="UP000676336"/>
    </source>
</evidence>
<evidence type="ECO:0000313" key="2">
    <source>
        <dbReference type="EMBL" id="CAF5184561.1"/>
    </source>
</evidence>